<dbReference type="AlphaFoldDB" id="B4H2G2"/>
<reference evidence="2 3" key="1">
    <citation type="journal article" date="2007" name="Nature">
        <title>Evolution of genes and genomes on the Drosophila phylogeny.</title>
        <authorList>
            <consortium name="Drosophila 12 Genomes Consortium"/>
            <person name="Clark A.G."/>
            <person name="Eisen M.B."/>
            <person name="Smith D.R."/>
            <person name="Bergman C.M."/>
            <person name="Oliver B."/>
            <person name="Markow T.A."/>
            <person name="Kaufman T.C."/>
            <person name="Kellis M."/>
            <person name="Gelbart W."/>
            <person name="Iyer V.N."/>
            <person name="Pollard D.A."/>
            <person name="Sackton T.B."/>
            <person name="Larracuente A.M."/>
            <person name="Singh N.D."/>
            <person name="Abad J.P."/>
            <person name="Abt D.N."/>
            <person name="Adryan B."/>
            <person name="Aguade M."/>
            <person name="Akashi H."/>
            <person name="Anderson W.W."/>
            <person name="Aquadro C.F."/>
            <person name="Ardell D.H."/>
            <person name="Arguello R."/>
            <person name="Artieri C.G."/>
            <person name="Barbash D.A."/>
            <person name="Barker D."/>
            <person name="Barsanti P."/>
            <person name="Batterham P."/>
            <person name="Batzoglou S."/>
            <person name="Begun D."/>
            <person name="Bhutkar A."/>
            <person name="Blanco E."/>
            <person name="Bosak S.A."/>
            <person name="Bradley R.K."/>
            <person name="Brand A.D."/>
            <person name="Brent M.R."/>
            <person name="Brooks A.N."/>
            <person name="Brown R.H."/>
            <person name="Butlin R.K."/>
            <person name="Caggese C."/>
            <person name="Calvi B.R."/>
            <person name="Bernardo de Carvalho A."/>
            <person name="Caspi A."/>
            <person name="Castrezana S."/>
            <person name="Celniker S.E."/>
            <person name="Chang J.L."/>
            <person name="Chapple C."/>
            <person name="Chatterji S."/>
            <person name="Chinwalla A."/>
            <person name="Civetta A."/>
            <person name="Clifton S.W."/>
            <person name="Comeron J.M."/>
            <person name="Costello J.C."/>
            <person name="Coyne J.A."/>
            <person name="Daub J."/>
            <person name="David R.G."/>
            <person name="Delcher A.L."/>
            <person name="Delehaunty K."/>
            <person name="Do C.B."/>
            <person name="Ebling H."/>
            <person name="Edwards K."/>
            <person name="Eickbush T."/>
            <person name="Evans J.D."/>
            <person name="Filipski A."/>
            <person name="Findeiss S."/>
            <person name="Freyhult E."/>
            <person name="Fulton L."/>
            <person name="Fulton R."/>
            <person name="Garcia A.C."/>
            <person name="Gardiner A."/>
            <person name="Garfield D.A."/>
            <person name="Garvin B.E."/>
            <person name="Gibson G."/>
            <person name="Gilbert D."/>
            <person name="Gnerre S."/>
            <person name="Godfrey J."/>
            <person name="Good R."/>
            <person name="Gotea V."/>
            <person name="Gravely B."/>
            <person name="Greenberg A.J."/>
            <person name="Griffiths-Jones S."/>
            <person name="Gross S."/>
            <person name="Guigo R."/>
            <person name="Gustafson E.A."/>
            <person name="Haerty W."/>
            <person name="Hahn M.W."/>
            <person name="Halligan D.L."/>
            <person name="Halpern A.L."/>
            <person name="Halter G.M."/>
            <person name="Han M.V."/>
            <person name="Heger A."/>
            <person name="Hillier L."/>
            <person name="Hinrichs A.S."/>
            <person name="Holmes I."/>
            <person name="Hoskins R.A."/>
            <person name="Hubisz M.J."/>
            <person name="Hultmark D."/>
            <person name="Huntley M.A."/>
            <person name="Jaffe D.B."/>
            <person name="Jagadeeshan S."/>
            <person name="Jeck W.R."/>
            <person name="Johnson J."/>
            <person name="Jones C.D."/>
            <person name="Jordan W.C."/>
            <person name="Karpen G.H."/>
            <person name="Kataoka E."/>
            <person name="Keightley P.D."/>
            <person name="Kheradpour P."/>
            <person name="Kirkness E.F."/>
            <person name="Koerich L.B."/>
            <person name="Kristiansen K."/>
            <person name="Kudrna D."/>
            <person name="Kulathinal R.J."/>
            <person name="Kumar S."/>
            <person name="Kwok R."/>
            <person name="Lander E."/>
            <person name="Langley C.H."/>
            <person name="Lapoint R."/>
            <person name="Lazzaro B.P."/>
            <person name="Lee S.J."/>
            <person name="Levesque L."/>
            <person name="Li R."/>
            <person name="Lin C.F."/>
            <person name="Lin M.F."/>
            <person name="Lindblad-Toh K."/>
            <person name="Llopart A."/>
            <person name="Long M."/>
            <person name="Low L."/>
            <person name="Lozovsky E."/>
            <person name="Lu J."/>
            <person name="Luo M."/>
            <person name="Machado C.A."/>
            <person name="Makalowski W."/>
            <person name="Marzo M."/>
            <person name="Matsuda M."/>
            <person name="Matzkin L."/>
            <person name="McAllister B."/>
            <person name="McBride C.S."/>
            <person name="McKernan B."/>
            <person name="McKernan K."/>
            <person name="Mendez-Lago M."/>
            <person name="Minx P."/>
            <person name="Mollenhauer M.U."/>
            <person name="Montooth K."/>
            <person name="Mount S.M."/>
            <person name="Mu X."/>
            <person name="Myers E."/>
            <person name="Negre B."/>
            <person name="Newfeld S."/>
            <person name="Nielsen R."/>
            <person name="Noor M.A."/>
            <person name="O'Grady P."/>
            <person name="Pachter L."/>
            <person name="Papaceit M."/>
            <person name="Parisi M.J."/>
            <person name="Parisi M."/>
            <person name="Parts L."/>
            <person name="Pedersen J.S."/>
            <person name="Pesole G."/>
            <person name="Phillippy A.M."/>
            <person name="Ponting C.P."/>
            <person name="Pop M."/>
            <person name="Porcelli D."/>
            <person name="Powell J.R."/>
            <person name="Prohaska S."/>
            <person name="Pruitt K."/>
            <person name="Puig M."/>
            <person name="Quesneville H."/>
            <person name="Ram K.R."/>
            <person name="Rand D."/>
            <person name="Rasmussen M.D."/>
            <person name="Reed L.K."/>
            <person name="Reenan R."/>
            <person name="Reily A."/>
            <person name="Remington K.A."/>
            <person name="Rieger T.T."/>
            <person name="Ritchie M.G."/>
            <person name="Robin C."/>
            <person name="Rogers Y.H."/>
            <person name="Rohde C."/>
            <person name="Rozas J."/>
            <person name="Rubenfield M.J."/>
            <person name="Ruiz A."/>
            <person name="Russo S."/>
            <person name="Salzberg S.L."/>
            <person name="Sanchez-Gracia A."/>
            <person name="Saranga D.J."/>
            <person name="Sato H."/>
            <person name="Schaeffer S.W."/>
            <person name="Schatz M.C."/>
            <person name="Schlenke T."/>
            <person name="Schwartz R."/>
            <person name="Segarra C."/>
            <person name="Singh R.S."/>
            <person name="Sirot L."/>
            <person name="Sirota M."/>
            <person name="Sisneros N.B."/>
            <person name="Smith C.D."/>
            <person name="Smith T.F."/>
            <person name="Spieth J."/>
            <person name="Stage D.E."/>
            <person name="Stark A."/>
            <person name="Stephan W."/>
            <person name="Strausberg R.L."/>
            <person name="Strempel S."/>
            <person name="Sturgill D."/>
            <person name="Sutton G."/>
            <person name="Sutton G.G."/>
            <person name="Tao W."/>
            <person name="Teichmann S."/>
            <person name="Tobari Y.N."/>
            <person name="Tomimura Y."/>
            <person name="Tsolas J.M."/>
            <person name="Valente V.L."/>
            <person name="Venter E."/>
            <person name="Venter J.C."/>
            <person name="Vicario S."/>
            <person name="Vieira F.G."/>
            <person name="Vilella A.J."/>
            <person name="Villasante A."/>
            <person name="Walenz B."/>
            <person name="Wang J."/>
            <person name="Wasserman M."/>
            <person name="Watts T."/>
            <person name="Wilson D."/>
            <person name="Wilson R.K."/>
            <person name="Wing R.A."/>
            <person name="Wolfner M.F."/>
            <person name="Wong A."/>
            <person name="Wong G.K."/>
            <person name="Wu C.I."/>
            <person name="Wu G."/>
            <person name="Yamamoto D."/>
            <person name="Yang H.P."/>
            <person name="Yang S.P."/>
            <person name="Yorke J.A."/>
            <person name="Yoshida K."/>
            <person name="Zdobnov E."/>
            <person name="Zhang P."/>
            <person name="Zhang Y."/>
            <person name="Zimin A.V."/>
            <person name="Baldwin J."/>
            <person name="Abdouelleil A."/>
            <person name="Abdulkadir J."/>
            <person name="Abebe A."/>
            <person name="Abera B."/>
            <person name="Abreu J."/>
            <person name="Acer S.C."/>
            <person name="Aftuck L."/>
            <person name="Alexander A."/>
            <person name="An P."/>
            <person name="Anderson E."/>
            <person name="Anderson S."/>
            <person name="Arachi H."/>
            <person name="Azer M."/>
            <person name="Bachantsang P."/>
            <person name="Barry A."/>
            <person name="Bayul T."/>
            <person name="Berlin A."/>
            <person name="Bessette D."/>
            <person name="Bloom T."/>
            <person name="Blye J."/>
            <person name="Boguslavskiy L."/>
            <person name="Bonnet C."/>
            <person name="Boukhgalter B."/>
            <person name="Bourzgui I."/>
            <person name="Brown A."/>
            <person name="Cahill P."/>
            <person name="Channer S."/>
            <person name="Cheshatsang Y."/>
            <person name="Chuda L."/>
            <person name="Citroen M."/>
            <person name="Collymore A."/>
            <person name="Cooke P."/>
            <person name="Costello M."/>
            <person name="D'Aco K."/>
            <person name="Daza R."/>
            <person name="De Haan G."/>
            <person name="DeGray S."/>
            <person name="DeMaso C."/>
            <person name="Dhargay N."/>
            <person name="Dooley K."/>
            <person name="Dooley E."/>
            <person name="Doricent M."/>
            <person name="Dorje P."/>
            <person name="Dorjee K."/>
            <person name="Dupes A."/>
            <person name="Elong R."/>
            <person name="Falk J."/>
            <person name="Farina A."/>
            <person name="Faro S."/>
            <person name="Ferguson D."/>
            <person name="Fisher S."/>
            <person name="Foley C.D."/>
            <person name="Franke A."/>
            <person name="Friedrich D."/>
            <person name="Gadbois L."/>
            <person name="Gearin G."/>
            <person name="Gearin C.R."/>
            <person name="Giannoukos G."/>
            <person name="Goode T."/>
            <person name="Graham J."/>
            <person name="Grandbois E."/>
            <person name="Grewal S."/>
            <person name="Gyaltsen K."/>
            <person name="Hafez N."/>
            <person name="Hagos B."/>
            <person name="Hall J."/>
            <person name="Henson C."/>
            <person name="Hollinger A."/>
            <person name="Honan T."/>
            <person name="Huard M.D."/>
            <person name="Hughes L."/>
            <person name="Hurhula B."/>
            <person name="Husby M.E."/>
            <person name="Kamat A."/>
            <person name="Kanga B."/>
            <person name="Kashin S."/>
            <person name="Khazanovich D."/>
            <person name="Kisner P."/>
            <person name="Lance K."/>
            <person name="Lara M."/>
            <person name="Lee W."/>
            <person name="Lennon N."/>
            <person name="Letendre F."/>
            <person name="LeVine R."/>
            <person name="Lipovsky A."/>
            <person name="Liu X."/>
            <person name="Liu J."/>
            <person name="Liu S."/>
            <person name="Lokyitsang T."/>
            <person name="Lokyitsang Y."/>
            <person name="Lubonja R."/>
            <person name="Lui A."/>
            <person name="MacDonald P."/>
            <person name="Magnisalis V."/>
            <person name="Maru K."/>
            <person name="Matthews C."/>
            <person name="McCusker W."/>
            <person name="McDonough S."/>
            <person name="Mehta T."/>
            <person name="Meldrim J."/>
            <person name="Meneus L."/>
            <person name="Mihai O."/>
            <person name="Mihalev A."/>
            <person name="Mihova T."/>
            <person name="Mittelman R."/>
            <person name="Mlenga V."/>
            <person name="Montmayeur A."/>
            <person name="Mulrain L."/>
            <person name="Navidi A."/>
            <person name="Naylor J."/>
            <person name="Negash T."/>
            <person name="Nguyen T."/>
            <person name="Nguyen N."/>
            <person name="Nicol R."/>
            <person name="Norbu C."/>
            <person name="Norbu N."/>
            <person name="Novod N."/>
            <person name="O'Neill B."/>
            <person name="Osman S."/>
            <person name="Markiewicz E."/>
            <person name="Oyono O.L."/>
            <person name="Patti C."/>
            <person name="Phunkhang P."/>
            <person name="Pierre F."/>
            <person name="Priest M."/>
            <person name="Raghuraman S."/>
            <person name="Rege F."/>
            <person name="Reyes R."/>
            <person name="Rise C."/>
            <person name="Rogov P."/>
            <person name="Ross K."/>
            <person name="Ryan E."/>
            <person name="Settipalli S."/>
            <person name="Shea T."/>
            <person name="Sherpa N."/>
            <person name="Shi L."/>
            <person name="Shih D."/>
            <person name="Sparrow T."/>
            <person name="Spaulding J."/>
            <person name="Stalker J."/>
            <person name="Stange-Thomann N."/>
            <person name="Stavropoulos S."/>
            <person name="Stone C."/>
            <person name="Strader C."/>
            <person name="Tesfaye S."/>
            <person name="Thomson T."/>
            <person name="Thoulutsang Y."/>
            <person name="Thoulutsang D."/>
            <person name="Topham K."/>
            <person name="Topping I."/>
            <person name="Tsamla T."/>
            <person name="Vassiliev H."/>
            <person name="Vo A."/>
            <person name="Wangchuk T."/>
            <person name="Wangdi T."/>
            <person name="Weiand M."/>
            <person name="Wilkinson J."/>
            <person name="Wilson A."/>
            <person name="Yadav S."/>
            <person name="Young G."/>
            <person name="Yu Q."/>
            <person name="Zembek L."/>
            <person name="Zhong D."/>
            <person name="Zimmer A."/>
            <person name="Zwirko Z."/>
            <person name="Jaffe D.B."/>
            <person name="Alvarez P."/>
            <person name="Brockman W."/>
            <person name="Butler J."/>
            <person name="Chin C."/>
            <person name="Gnerre S."/>
            <person name="Grabherr M."/>
            <person name="Kleber M."/>
            <person name="Mauceli E."/>
            <person name="MacCallum I."/>
        </authorList>
    </citation>
    <scope>NUCLEOTIDE SEQUENCE [LARGE SCALE GENOMIC DNA]</scope>
    <source>
        <strain evidence="3">MSH-3 / Tucson 14011-0111.49</strain>
    </source>
</reference>
<sequence length="164" mass="18503">MGQRSLICLPLLLLLLGPLGVLQSRAMARPTPTPPLRAPQSLALLRARDQCSAHLSHAQRMRMDRMQYENLPHVQRYIHCFWSRLQLWHDGTGFDALGIVHSFGGPRRLNVEQALPAINGCNAKARRVSHGVSDWCYRAFACVLKTPVGDWYRRHMADVINGNA</sequence>
<accession>B4H2G2</accession>
<dbReference type="Gene3D" id="1.10.238.20">
    <property type="entry name" value="Pheromone/general odorant binding protein domain"/>
    <property type="match status" value="1"/>
</dbReference>
<proteinExistence type="predicted"/>
<dbReference type="CDD" id="cd23992">
    <property type="entry name" value="PBP_GOBP"/>
    <property type="match status" value="1"/>
</dbReference>
<keyword evidence="1" id="KW-0732">Signal</keyword>
<dbReference type="OMA" id="WYKRHMS"/>
<dbReference type="SMR" id="B4H2G2"/>
<dbReference type="STRING" id="7234.B4H2G2"/>
<evidence type="ECO:0000313" key="3">
    <source>
        <dbReference type="Proteomes" id="UP000008744"/>
    </source>
</evidence>
<organism evidence="3">
    <name type="scientific">Drosophila persimilis</name>
    <name type="common">Fruit fly</name>
    <dbReference type="NCBI Taxonomy" id="7234"/>
    <lineage>
        <taxon>Eukaryota</taxon>
        <taxon>Metazoa</taxon>
        <taxon>Ecdysozoa</taxon>
        <taxon>Arthropoda</taxon>
        <taxon>Hexapoda</taxon>
        <taxon>Insecta</taxon>
        <taxon>Pterygota</taxon>
        <taxon>Neoptera</taxon>
        <taxon>Endopterygota</taxon>
        <taxon>Diptera</taxon>
        <taxon>Brachycera</taxon>
        <taxon>Muscomorpha</taxon>
        <taxon>Ephydroidea</taxon>
        <taxon>Drosophilidae</taxon>
        <taxon>Drosophila</taxon>
        <taxon>Sophophora</taxon>
    </lineage>
</organism>
<dbReference type="KEGG" id="dpe:6599964"/>
<feature type="chain" id="PRO_5002807618" evidence="1">
    <location>
        <begin position="29"/>
        <end position="164"/>
    </location>
</feature>
<dbReference type="InterPro" id="IPR036728">
    <property type="entry name" value="PBP_GOBP_sf"/>
</dbReference>
<dbReference type="GeneID" id="6599964"/>
<evidence type="ECO:0000313" key="2">
    <source>
        <dbReference type="EMBL" id="EDW30529.1"/>
    </source>
</evidence>
<dbReference type="EMBL" id="CH479204">
    <property type="protein sequence ID" value="EDW30529.1"/>
    <property type="molecule type" value="Genomic_DNA"/>
</dbReference>
<dbReference type="Pfam" id="PF01395">
    <property type="entry name" value="PBP_GOBP"/>
    <property type="match status" value="1"/>
</dbReference>
<protein>
    <submittedName>
        <fullName evidence="2">GL26834</fullName>
    </submittedName>
</protein>
<name>B4H2G2_DROPE</name>
<dbReference type="CTD" id="31860"/>
<evidence type="ECO:0000256" key="1">
    <source>
        <dbReference type="SAM" id="SignalP"/>
    </source>
</evidence>
<dbReference type="Proteomes" id="UP000008744">
    <property type="component" value="Unassembled WGS sequence"/>
</dbReference>
<dbReference type="SUPFAM" id="SSF47565">
    <property type="entry name" value="Insect pheromone/odorant-binding proteins"/>
    <property type="match status" value="1"/>
</dbReference>
<dbReference type="HOGENOM" id="CLU_109524_0_0_1"/>
<dbReference type="InterPro" id="IPR006170">
    <property type="entry name" value="PBP/GOBP"/>
</dbReference>
<feature type="signal peptide" evidence="1">
    <location>
        <begin position="1"/>
        <end position="28"/>
    </location>
</feature>
<gene>
    <name evidence="2" type="primary">Dper\GL26834</name>
    <name evidence="2" type="ORF">Dper_GL26834</name>
    <name evidence="2" type="ORF">GL26834</name>
</gene>
<dbReference type="eggNOG" id="ENOG502RVZU">
    <property type="taxonomic scope" value="Eukaryota"/>
</dbReference>
<dbReference type="PhylomeDB" id="B4H2G2"/>
<keyword evidence="3" id="KW-1185">Reference proteome</keyword>
<dbReference type="OrthoDB" id="7732931at2759"/>
<dbReference type="GO" id="GO:0005549">
    <property type="term" value="F:odorant binding"/>
    <property type="evidence" value="ECO:0007669"/>
    <property type="project" value="InterPro"/>
</dbReference>